<sequence length="37" mass="4199">MPYVQDDDGSRQAEFHVAPTRPRLSMGELIILNEKLA</sequence>
<dbReference type="Proteomes" id="UP000033754">
    <property type="component" value="Unassembled WGS sequence"/>
</dbReference>
<reference evidence="1 2" key="1">
    <citation type="submission" date="2015-01" db="EMBL/GenBank/DDBJ databases">
        <title>Genome Sequencing of Rickettsiales.</title>
        <authorList>
            <person name="Daugherty S.C."/>
            <person name="Su Q."/>
            <person name="Abolude K."/>
            <person name="Beier-Sexton M."/>
            <person name="Carlyon J.A."/>
            <person name="Carter R."/>
            <person name="Day N.P."/>
            <person name="Dumler S.J."/>
            <person name="Dyachenko V."/>
            <person name="Godinez A."/>
            <person name="Kurtti T.J."/>
            <person name="Lichay M."/>
            <person name="Mullins K.E."/>
            <person name="Ott S."/>
            <person name="Pappas-Brown V."/>
            <person name="Paris D.H."/>
            <person name="Patel P."/>
            <person name="Richards A.L."/>
            <person name="Sadzewicz L."/>
            <person name="Sears K."/>
            <person name="Seidman D."/>
            <person name="Sengamalay N."/>
            <person name="Stenos J."/>
            <person name="Tallon L.J."/>
            <person name="Vincent G."/>
            <person name="Fraser C.M."/>
            <person name="Munderloh U."/>
            <person name="Dunning-Hotopp J.C."/>
        </authorList>
    </citation>
    <scope>NUCLEOTIDE SEQUENCE [LARGE SCALE GENOMIC DNA]</scope>
    <source>
        <strain evidence="1 2">NCH-1</strain>
    </source>
</reference>
<evidence type="ECO:0000313" key="2">
    <source>
        <dbReference type="Proteomes" id="UP000033754"/>
    </source>
</evidence>
<protein>
    <submittedName>
        <fullName evidence="1">Uncharacterized protein</fullName>
    </submittedName>
</protein>
<organism evidence="1 2">
    <name type="scientific">Anaplasma phagocytophilum str. NCH-1</name>
    <dbReference type="NCBI Taxonomy" id="1359161"/>
    <lineage>
        <taxon>Bacteria</taxon>
        <taxon>Pseudomonadati</taxon>
        <taxon>Pseudomonadota</taxon>
        <taxon>Alphaproteobacteria</taxon>
        <taxon>Rickettsiales</taxon>
        <taxon>Anaplasmataceae</taxon>
        <taxon>Anaplasma</taxon>
        <taxon>phagocytophilum group</taxon>
    </lineage>
</organism>
<proteinExistence type="predicted"/>
<dbReference type="AlphaFoldDB" id="A0A0F3NLR5"/>
<name>A0A0F3NLR5_ANAPH</name>
<comment type="caution">
    <text evidence="1">The sequence shown here is derived from an EMBL/GenBank/DDBJ whole genome shotgun (WGS) entry which is preliminary data.</text>
</comment>
<dbReference type="PATRIC" id="fig|1359161.3.peg.87"/>
<accession>A0A0F3NLR5</accession>
<dbReference type="EMBL" id="LANT01000001">
    <property type="protein sequence ID" value="KJV68627.1"/>
    <property type="molecule type" value="Genomic_DNA"/>
</dbReference>
<gene>
    <name evidence="1" type="ORF">EPHNCH_0088</name>
</gene>
<evidence type="ECO:0000313" key="1">
    <source>
        <dbReference type="EMBL" id="KJV68627.1"/>
    </source>
</evidence>